<name>A0ABT8I107_9BACL</name>
<dbReference type="RefSeq" id="WP_301167735.1">
    <property type="nucleotide sequence ID" value="NZ_JAUHTR010000014.1"/>
</dbReference>
<dbReference type="PANTHER" id="PTHR42850:SF2">
    <property type="entry name" value="BLL5683 PROTEIN"/>
    <property type="match status" value="1"/>
</dbReference>
<organism evidence="3 4">
    <name type="scientific">Fictibacillus fluitans</name>
    <dbReference type="NCBI Taxonomy" id="3058422"/>
    <lineage>
        <taxon>Bacteria</taxon>
        <taxon>Bacillati</taxon>
        <taxon>Bacillota</taxon>
        <taxon>Bacilli</taxon>
        <taxon>Bacillales</taxon>
        <taxon>Fictibacillaceae</taxon>
        <taxon>Fictibacillus</taxon>
    </lineage>
</organism>
<accession>A0ABT8I107</accession>
<sequence length="238" mass="26777">MKIAFISDIHGNAVALETVLQDVKGKSVDQVVVLGDLCFRGPEPKRSLELVQALNTKVIKGNADEWVVRGIGEGEVPSHVMDMMEKERLWCYERLNPEDIAYLQELPSDLTLNSGPIRVHAFHATPDSLFEVVTPAESEPVLKEKMMGKQAEFYVYGHIHKAYVKYLAGKCLANTGSVGLPFDGVPRASYLLLEVNETSYHTSIVRVRYDMEQVIRQYKEHDYPNAEIMINVLKNASI</sequence>
<dbReference type="EMBL" id="JAUHTR010000014">
    <property type="protein sequence ID" value="MDN4526713.1"/>
    <property type="molecule type" value="Genomic_DNA"/>
</dbReference>
<dbReference type="PANTHER" id="PTHR42850">
    <property type="entry name" value="METALLOPHOSPHOESTERASE"/>
    <property type="match status" value="1"/>
</dbReference>
<dbReference type="InterPro" id="IPR024654">
    <property type="entry name" value="Calcineurin-like_PHP_lpxH"/>
</dbReference>
<evidence type="ECO:0000259" key="2">
    <source>
        <dbReference type="Pfam" id="PF12850"/>
    </source>
</evidence>
<dbReference type="Gene3D" id="3.60.21.10">
    <property type="match status" value="1"/>
</dbReference>
<feature type="domain" description="Calcineurin-like phosphoesterase" evidence="2">
    <location>
        <begin position="1"/>
        <end position="197"/>
    </location>
</feature>
<reference evidence="3" key="1">
    <citation type="submission" date="2023-07" db="EMBL/GenBank/DDBJ databases">
        <title>Fictibacillus sp. isolated from freshwater pond.</title>
        <authorList>
            <person name="Kirdat K."/>
            <person name="Bhat A."/>
            <person name="Mourya A."/>
            <person name="Yadav A."/>
        </authorList>
    </citation>
    <scope>NUCLEOTIDE SEQUENCE</scope>
    <source>
        <strain evidence="3">NE201</strain>
    </source>
</reference>
<dbReference type="InterPro" id="IPR011152">
    <property type="entry name" value="Pesterase_MJ0912"/>
</dbReference>
<protein>
    <submittedName>
        <fullName evidence="3">Metallophosphoesterase family protein</fullName>
    </submittedName>
</protein>
<comment type="caution">
    <text evidence="3">The sequence shown here is derived from an EMBL/GenBank/DDBJ whole genome shotgun (WGS) entry which is preliminary data.</text>
</comment>
<dbReference type="InterPro" id="IPR050126">
    <property type="entry name" value="Ap4A_hydrolase"/>
</dbReference>
<comment type="similarity">
    <text evidence="1">Belongs to the metallophosphoesterase superfamily. YfcE family.</text>
</comment>
<dbReference type="SUPFAM" id="SSF56300">
    <property type="entry name" value="Metallo-dependent phosphatases"/>
    <property type="match status" value="1"/>
</dbReference>
<dbReference type="Pfam" id="PF12850">
    <property type="entry name" value="Metallophos_2"/>
    <property type="match status" value="1"/>
</dbReference>
<dbReference type="PIRSF" id="PIRSF000883">
    <property type="entry name" value="Pesterase_MJ0912"/>
    <property type="match status" value="1"/>
</dbReference>
<dbReference type="Proteomes" id="UP001172721">
    <property type="component" value="Unassembled WGS sequence"/>
</dbReference>
<gene>
    <name evidence="3" type="ORF">QYB97_19690</name>
</gene>
<dbReference type="InterPro" id="IPR029052">
    <property type="entry name" value="Metallo-depent_PP-like"/>
</dbReference>
<evidence type="ECO:0000313" key="3">
    <source>
        <dbReference type="EMBL" id="MDN4526713.1"/>
    </source>
</evidence>
<evidence type="ECO:0000256" key="1">
    <source>
        <dbReference type="ARBA" id="ARBA00008950"/>
    </source>
</evidence>
<evidence type="ECO:0000313" key="4">
    <source>
        <dbReference type="Proteomes" id="UP001172721"/>
    </source>
</evidence>
<proteinExistence type="inferred from homology"/>
<keyword evidence="4" id="KW-1185">Reference proteome</keyword>